<accession>D5E4M0</accession>
<dbReference type="KEGG" id="mcd:MCRO_0029"/>
<feature type="domain" description="CR-type" evidence="11">
    <location>
        <begin position="153"/>
        <end position="235"/>
    </location>
</feature>
<dbReference type="Gene3D" id="2.60.260.20">
    <property type="entry name" value="Urease metallochaperone UreE, N-terminal domain"/>
    <property type="match status" value="2"/>
</dbReference>
<comment type="domain">
    <text evidence="8">The J domain is necessary and sufficient to stimulate DnaK ATPase activity. Zinc center 1 plays an important role in the autonomous, DnaK-independent chaperone activity of DnaJ. Zinc center 2 is essential for interaction with DnaK and for DnaJ activity.</text>
</comment>
<reference evidence="13" key="1">
    <citation type="submission" date="2010-03" db="EMBL/GenBank/DDBJ databases">
        <title>The complete genome of Mycoplasma crocodyli MP145.</title>
        <authorList>
            <person name="Glass J.I."/>
            <person name="Durkin A.S."/>
            <person name="Hostetler J."/>
            <person name="Jackson J."/>
            <person name="Johnson J."/>
            <person name="May M.A."/>
            <person name="Paralanov V."/>
            <person name="Radune D."/>
            <person name="Szczypinski B."/>
            <person name="Brown D.R."/>
        </authorList>
    </citation>
    <scope>NUCLEOTIDE SEQUENCE [LARGE SCALE GENOMIC DNA]</scope>
    <source>
        <strain evidence="13">ATCC 51981 / MP145</strain>
    </source>
</reference>
<dbReference type="GO" id="GO:0009408">
    <property type="term" value="P:response to heat"/>
    <property type="evidence" value="ECO:0007669"/>
    <property type="project" value="InterPro"/>
</dbReference>
<feature type="binding site" evidence="8">
    <location>
        <position position="183"/>
    </location>
    <ligand>
        <name>Zn(2+)</name>
        <dbReference type="ChEBI" id="CHEBI:29105"/>
        <label>2</label>
    </ligand>
</feature>
<comment type="function">
    <text evidence="8">Participates actively in the response to hyperosmotic and heat shock by preventing the aggregation of stress-denatured proteins and by disaggregating proteins, also in an autonomous, DnaK-independent fashion. Unfolded proteins bind initially to DnaJ; upon interaction with the DnaJ-bound protein, DnaK hydrolyzes its bound ATP, resulting in the formation of a stable complex. GrpE releases ADP from DnaK; ATP binding to DnaK triggers the release of the substrate protein, thus completing the reaction cycle. Several rounds of ATP-dependent interactions between DnaJ, DnaK and GrpE are required for fully efficient folding. Also involved, together with DnaK and GrpE, in the DNA replication of plasmids through activation of initiation proteins.</text>
</comment>
<gene>
    <name evidence="8 12" type="primary">dnaJ</name>
    <name evidence="12" type="ordered locus">MCRO_0029</name>
</gene>
<keyword evidence="3 8" id="KW-0863">Zinc-finger</keyword>
<keyword evidence="1 8" id="KW-0479">Metal-binding</keyword>
<dbReference type="FunFam" id="2.10.230.10:FF:000002">
    <property type="entry name" value="Molecular chaperone DnaJ"/>
    <property type="match status" value="1"/>
</dbReference>
<dbReference type="Pfam" id="PF00226">
    <property type="entry name" value="DnaJ"/>
    <property type="match status" value="1"/>
</dbReference>
<dbReference type="GO" id="GO:0042026">
    <property type="term" value="P:protein refolding"/>
    <property type="evidence" value="ECO:0007669"/>
    <property type="project" value="TreeGrafter"/>
</dbReference>
<feature type="binding site" evidence="8">
    <location>
        <position position="169"/>
    </location>
    <ligand>
        <name>Zn(2+)</name>
        <dbReference type="ChEBI" id="CHEBI:29105"/>
        <label>1</label>
    </ligand>
</feature>
<dbReference type="PRINTS" id="PR00625">
    <property type="entry name" value="JDOMAIN"/>
</dbReference>
<dbReference type="InterPro" id="IPR036869">
    <property type="entry name" value="J_dom_sf"/>
</dbReference>
<evidence type="ECO:0000256" key="1">
    <source>
        <dbReference type="ARBA" id="ARBA00022723"/>
    </source>
</evidence>
<dbReference type="eggNOG" id="COG0484">
    <property type="taxonomic scope" value="Bacteria"/>
</dbReference>
<dbReference type="RefSeq" id="WP_013054296.1">
    <property type="nucleotide sequence ID" value="NC_014014.1"/>
</dbReference>
<evidence type="ECO:0000313" key="12">
    <source>
        <dbReference type="EMBL" id="ADE19519.1"/>
    </source>
</evidence>
<dbReference type="CDD" id="cd06257">
    <property type="entry name" value="DnaJ"/>
    <property type="match status" value="1"/>
</dbReference>
<dbReference type="GO" id="GO:0006260">
    <property type="term" value="P:DNA replication"/>
    <property type="evidence" value="ECO:0007669"/>
    <property type="project" value="UniProtKB-KW"/>
</dbReference>
<keyword evidence="5 8" id="KW-0143">Chaperone</keyword>
<evidence type="ECO:0000256" key="6">
    <source>
        <dbReference type="ARBA" id="ARBA00061004"/>
    </source>
</evidence>
<dbReference type="SMART" id="SM00271">
    <property type="entry name" value="DnaJ"/>
    <property type="match status" value="1"/>
</dbReference>
<evidence type="ECO:0000259" key="11">
    <source>
        <dbReference type="PROSITE" id="PS51188"/>
    </source>
</evidence>
<evidence type="ECO:0000256" key="5">
    <source>
        <dbReference type="ARBA" id="ARBA00023186"/>
    </source>
</evidence>
<dbReference type="GO" id="GO:0008270">
    <property type="term" value="F:zinc ion binding"/>
    <property type="evidence" value="ECO:0007669"/>
    <property type="project" value="UniProtKB-UniRule"/>
</dbReference>
<dbReference type="Pfam" id="PF00684">
    <property type="entry name" value="DnaJ_CXXCXGXG"/>
    <property type="match status" value="1"/>
</dbReference>
<comment type="subunit">
    <text evidence="8">Homodimer.</text>
</comment>
<comment type="similarity">
    <text evidence="6 8">Belongs to the DnaJ family.</text>
</comment>
<dbReference type="CDD" id="cd10747">
    <property type="entry name" value="DnaJ_C"/>
    <property type="match status" value="1"/>
</dbReference>
<feature type="binding site" evidence="8">
    <location>
        <position position="226"/>
    </location>
    <ligand>
        <name>Zn(2+)</name>
        <dbReference type="ChEBI" id="CHEBI:29105"/>
        <label>1</label>
    </ligand>
</feature>
<proteinExistence type="inferred from homology"/>
<evidence type="ECO:0000256" key="2">
    <source>
        <dbReference type="ARBA" id="ARBA00022737"/>
    </source>
</evidence>
<dbReference type="SUPFAM" id="SSF46565">
    <property type="entry name" value="Chaperone J-domain"/>
    <property type="match status" value="1"/>
</dbReference>
<dbReference type="InterPro" id="IPR002939">
    <property type="entry name" value="DnaJ_C"/>
</dbReference>
<evidence type="ECO:0000256" key="7">
    <source>
        <dbReference type="ARBA" id="ARBA00067609"/>
    </source>
</evidence>
<dbReference type="SUPFAM" id="SSF57938">
    <property type="entry name" value="DnaJ/Hsp40 cysteine-rich domain"/>
    <property type="match status" value="1"/>
</dbReference>
<dbReference type="PROSITE" id="PS50076">
    <property type="entry name" value="DNAJ_2"/>
    <property type="match status" value="1"/>
</dbReference>
<keyword evidence="8" id="KW-0235">DNA replication</keyword>
<comment type="cofactor">
    <cofactor evidence="8">
        <name>Zn(2+)</name>
        <dbReference type="ChEBI" id="CHEBI:29105"/>
    </cofactor>
    <text evidence="8">Binds 2 Zn(2+) ions per monomer.</text>
</comment>
<dbReference type="PROSITE" id="PS51188">
    <property type="entry name" value="ZF_CR"/>
    <property type="match status" value="1"/>
</dbReference>
<dbReference type="GO" id="GO:0051082">
    <property type="term" value="F:unfolded protein binding"/>
    <property type="evidence" value="ECO:0007669"/>
    <property type="project" value="UniProtKB-UniRule"/>
</dbReference>
<dbReference type="InterPro" id="IPR036410">
    <property type="entry name" value="HSP_DnaJ_Cys-rich_dom_sf"/>
</dbReference>
<evidence type="ECO:0000256" key="8">
    <source>
        <dbReference type="HAMAP-Rule" id="MF_01152"/>
    </source>
</evidence>
<comment type="subcellular location">
    <subcellularLocation>
        <location evidence="8">Cytoplasm</location>
    </subcellularLocation>
</comment>
<dbReference type="GO" id="GO:0031072">
    <property type="term" value="F:heat shock protein binding"/>
    <property type="evidence" value="ECO:0007669"/>
    <property type="project" value="InterPro"/>
</dbReference>
<dbReference type="Proteomes" id="UP000001845">
    <property type="component" value="Chromosome"/>
</dbReference>
<name>D5E4M0_MYCCM</name>
<dbReference type="SUPFAM" id="SSF49493">
    <property type="entry name" value="HSP40/DnaJ peptide-binding domain"/>
    <property type="match status" value="2"/>
</dbReference>
<dbReference type="Gene3D" id="2.10.230.10">
    <property type="entry name" value="Heat shock protein DnaJ, cysteine-rich domain"/>
    <property type="match status" value="1"/>
</dbReference>
<feature type="binding site" evidence="8">
    <location>
        <position position="166"/>
    </location>
    <ligand>
        <name>Zn(2+)</name>
        <dbReference type="ChEBI" id="CHEBI:29105"/>
        <label>1</label>
    </ligand>
</feature>
<evidence type="ECO:0000259" key="10">
    <source>
        <dbReference type="PROSITE" id="PS50076"/>
    </source>
</evidence>
<evidence type="ECO:0000256" key="3">
    <source>
        <dbReference type="ARBA" id="ARBA00022771"/>
    </source>
</evidence>
<feature type="binding site" evidence="8">
    <location>
        <position position="209"/>
    </location>
    <ligand>
        <name>Zn(2+)</name>
        <dbReference type="ChEBI" id="CHEBI:29105"/>
        <label>2</label>
    </ligand>
</feature>
<dbReference type="InterPro" id="IPR012724">
    <property type="entry name" value="DnaJ"/>
</dbReference>
<dbReference type="OrthoDB" id="9779889at2"/>
<dbReference type="HAMAP" id="MF_01152">
    <property type="entry name" value="DnaJ"/>
    <property type="match status" value="1"/>
</dbReference>
<feature type="binding site" evidence="8">
    <location>
        <position position="186"/>
    </location>
    <ligand>
        <name>Zn(2+)</name>
        <dbReference type="ChEBI" id="CHEBI:29105"/>
        <label>2</label>
    </ligand>
</feature>
<evidence type="ECO:0000256" key="9">
    <source>
        <dbReference type="PROSITE-ProRule" id="PRU00546"/>
    </source>
</evidence>
<reference evidence="12 13" key="3">
    <citation type="journal article" date="2011" name="J. Bacteriol.">
        <title>Genome sequences of Mycoplasma alligatoris A21JP2T and Mycoplasma crocodyli MP145T.</title>
        <authorList>
            <person name="Brown D.R."/>
            <person name="Farmerie W.G."/>
            <person name="May M."/>
            <person name="Benders G.A."/>
            <person name="Durkin A.S."/>
            <person name="Hlavinka K."/>
            <person name="Hostetler J."/>
            <person name="Jackson J."/>
            <person name="Johnson J."/>
            <person name="Miller R.H."/>
            <person name="Paralanov V."/>
            <person name="Radune D."/>
            <person name="Szczypinski B."/>
            <person name="Glass J.I."/>
        </authorList>
    </citation>
    <scope>NUCLEOTIDE SEQUENCE [LARGE SCALE GENOMIC DNA]</scope>
    <source>
        <strain evidence="13">ATCC 51981 / MP145</strain>
    </source>
</reference>
<dbReference type="AlphaFoldDB" id="D5E4M0"/>
<dbReference type="Gene3D" id="1.10.287.110">
    <property type="entry name" value="DnaJ domain"/>
    <property type="match status" value="1"/>
</dbReference>
<feature type="binding site" evidence="8">
    <location>
        <position position="212"/>
    </location>
    <ligand>
        <name>Zn(2+)</name>
        <dbReference type="ChEBI" id="CHEBI:29105"/>
        <label>2</label>
    </ligand>
</feature>
<dbReference type="InterPro" id="IPR008971">
    <property type="entry name" value="HSP40/DnaJ_pept-bd"/>
</dbReference>
<reference key="2">
    <citation type="submission" date="2010-03" db="EMBL/GenBank/DDBJ databases">
        <authorList>
            <person name="Ma Z."/>
            <person name="Wang X."/>
            <person name="Liu H."/>
        </authorList>
    </citation>
    <scope>NUCLEOTIDE SEQUENCE</scope>
    <source>
        <strain>MP145</strain>
    </source>
</reference>
<evidence type="ECO:0000313" key="13">
    <source>
        <dbReference type="Proteomes" id="UP000001845"/>
    </source>
</evidence>
<dbReference type="InterPro" id="IPR001623">
    <property type="entry name" value="DnaJ_domain"/>
</dbReference>
<keyword evidence="8" id="KW-0963">Cytoplasm</keyword>
<dbReference type="PANTHER" id="PTHR43096:SF52">
    <property type="entry name" value="DNAJ HOMOLOG 1, MITOCHONDRIAL-RELATED"/>
    <property type="match status" value="1"/>
</dbReference>
<dbReference type="GO" id="GO:0005737">
    <property type="term" value="C:cytoplasm"/>
    <property type="evidence" value="ECO:0007669"/>
    <property type="project" value="UniProtKB-SubCell"/>
</dbReference>
<organism evidence="12 13">
    <name type="scientific">Mycoplasma crocodyli (strain ATCC 51981 / MP145)</name>
    <dbReference type="NCBI Taxonomy" id="512564"/>
    <lineage>
        <taxon>Bacteria</taxon>
        <taxon>Bacillati</taxon>
        <taxon>Mycoplasmatota</taxon>
        <taxon>Mollicutes</taxon>
        <taxon>Mycoplasmataceae</taxon>
        <taxon>Mycoplasma</taxon>
    </lineage>
</organism>
<keyword evidence="4 8" id="KW-0862">Zinc</keyword>
<protein>
    <recommendedName>
        <fullName evidence="7 8">Chaperone protein DnaJ</fullName>
    </recommendedName>
</protein>
<feature type="zinc finger region" description="CR-type" evidence="9">
    <location>
        <begin position="153"/>
        <end position="235"/>
    </location>
</feature>
<feature type="domain" description="J" evidence="10">
    <location>
        <begin position="5"/>
        <end position="69"/>
    </location>
</feature>
<dbReference type="Pfam" id="PF01556">
    <property type="entry name" value="DnaJ_C"/>
    <property type="match status" value="1"/>
</dbReference>
<dbReference type="InterPro" id="IPR001305">
    <property type="entry name" value="HSP_DnaJ_Cys-rich_dom"/>
</dbReference>
<keyword evidence="2 8" id="KW-0677">Repeat</keyword>
<keyword evidence="8" id="KW-0346">Stress response</keyword>
<dbReference type="PANTHER" id="PTHR43096">
    <property type="entry name" value="DNAJ HOMOLOG 1, MITOCHONDRIAL-RELATED"/>
    <property type="match status" value="1"/>
</dbReference>
<dbReference type="EMBL" id="CP001991">
    <property type="protein sequence ID" value="ADE19519.1"/>
    <property type="molecule type" value="Genomic_DNA"/>
</dbReference>
<dbReference type="HOGENOM" id="CLU_017633_0_7_14"/>
<comment type="caution">
    <text evidence="8">Lacks conserved residue(s) required for the propagation of feature annotation.</text>
</comment>
<dbReference type="CDD" id="cd10719">
    <property type="entry name" value="DnaJ_zf"/>
    <property type="match status" value="1"/>
</dbReference>
<dbReference type="STRING" id="512564.MCRO_0029"/>
<sequence length="387" mass="42412">MANKDYYEILGVSKNADTKTIKTAYRKLAMQHHPDKTQDPSSDQKMREINEAYETLSDEKKRKDYDMFGSGGPNAGAHNGYSQGGNPFSGFAGGFSGNPFGGGSGGFSDFFEDIFNFTSGGGRSQQEANNSSNNGPQDYQITRMIPFTDAIVGAVYKESFEKYEPCLHCKGTGAESSSDLVNCSTCIGKGYVNVVKRSFFGDVASREMCPKCSGTGKIVVRKCKSCDGEKFIKSTKKMSITIPAGVISNTNLKLSGFGGPGANGQVGDLYIRIMVKEHKYFKREGNDIHLELPISFIDVINERIIDVPTPYGLDKIKLKKTYNDTMTIKLVGKGVKTSKGTGDLRLKLRIIIPPNLSPIDYDNLIKSSMGARDNSNKEFVSKVKKER</sequence>
<feature type="binding site" evidence="8">
    <location>
        <position position="223"/>
    </location>
    <ligand>
        <name>Zn(2+)</name>
        <dbReference type="ChEBI" id="CHEBI:29105"/>
        <label>1</label>
    </ligand>
</feature>
<evidence type="ECO:0000256" key="4">
    <source>
        <dbReference type="ARBA" id="ARBA00022833"/>
    </source>
</evidence>
<dbReference type="GO" id="GO:0005524">
    <property type="term" value="F:ATP binding"/>
    <property type="evidence" value="ECO:0007669"/>
    <property type="project" value="InterPro"/>
</dbReference>
<keyword evidence="13" id="KW-1185">Reference proteome</keyword>